<dbReference type="KEGG" id="fli:Fleli_1183"/>
<dbReference type="InterPro" id="IPR014780">
    <property type="entry name" value="tRNA_psdUridine_synth_TruB"/>
</dbReference>
<evidence type="ECO:0000259" key="6">
    <source>
        <dbReference type="Pfam" id="PF01509"/>
    </source>
</evidence>
<dbReference type="EMBL" id="CP003345">
    <property type="protein sequence ID" value="AFM03621.1"/>
    <property type="molecule type" value="Genomic_DNA"/>
</dbReference>
<dbReference type="AlphaFoldDB" id="I4AI36"/>
<keyword evidence="9" id="KW-1185">Reference proteome</keyword>
<dbReference type="PANTHER" id="PTHR13767">
    <property type="entry name" value="TRNA-PSEUDOURIDINE SYNTHASE"/>
    <property type="match status" value="1"/>
</dbReference>
<dbReference type="InterPro" id="IPR020103">
    <property type="entry name" value="PsdUridine_synth_cat_dom_sf"/>
</dbReference>
<feature type="domain" description="Pseudouridine synthase II N-terminal" evidence="6">
    <location>
        <begin position="42"/>
        <end position="190"/>
    </location>
</feature>
<gene>
    <name evidence="5" type="primary">truB</name>
    <name evidence="8" type="ordered locus">Fleli_1183</name>
</gene>
<dbReference type="SUPFAM" id="SSF55120">
    <property type="entry name" value="Pseudouridine synthase"/>
    <property type="match status" value="1"/>
</dbReference>
<evidence type="ECO:0000313" key="9">
    <source>
        <dbReference type="Proteomes" id="UP000006054"/>
    </source>
</evidence>
<reference evidence="9" key="1">
    <citation type="submission" date="2012-06" db="EMBL/GenBank/DDBJ databases">
        <title>The complete genome of Flexibacter litoralis DSM 6794.</title>
        <authorList>
            <person name="Lucas S."/>
            <person name="Copeland A."/>
            <person name="Lapidus A."/>
            <person name="Glavina del Rio T."/>
            <person name="Dalin E."/>
            <person name="Tice H."/>
            <person name="Bruce D."/>
            <person name="Goodwin L."/>
            <person name="Pitluck S."/>
            <person name="Peters L."/>
            <person name="Ovchinnikova G."/>
            <person name="Lu M."/>
            <person name="Kyrpides N."/>
            <person name="Mavromatis K."/>
            <person name="Ivanova N."/>
            <person name="Brettin T."/>
            <person name="Detter J.C."/>
            <person name="Han C."/>
            <person name="Larimer F."/>
            <person name="Land M."/>
            <person name="Hauser L."/>
            <person name="Markowitz V."/>
            <person name="Cheng J.-F."/>
            <person name="Hugenholtz P."/>
            <person name="Woyke T."/>
            <person name="Wu D."/>
            <person name="Spring S."/>
            <person name="Lang E."/>
            <person name="Kopitz M."/>
            <person name="Brambilla E."/>
            <person name="Klenk H.-P."/>
            <person name="Eisen J.A."/>
        </authorList>
    </citation>
    <scope>NUCLEOTIDE SEQUENCE [LARGE SCALE GENOMIC DNA]</scope>
    <source>
        <strain evidence="9">ATCC 23117 / DSM 6794 / NBRC 15988 / NCIMB 1366 / Sio-4</strain>
    </source>
</reference>
<dbReference type="CDD" id="cd02573">
    <property type="entry name" value="PseudoU_synth_EcTruB"/>
    <property type="match status" value="1"/>
</dbReference>
<comment type="similarity">
    <text evidence="2 5">Belongs to the pseudouridine synthase TruB family. Type 1 subfamily.</text>
</comment>
<dbReference type="Gene3D" id="3.30.2350.10">
    <property type="entry name" value="Pseudouridine synthase"/>
    <property type="match status" value="1"/>
</dbReference>
<dbReference type="EC" id="5.4.99.25" evidence="5"/>
<dbReference type="Pfam" id="PF16198">
    <property type="entry name" value="TruB_C_2"/>
    <property type="match status" value="1"/>
</dbReference>
<keyword evidence="4 5" id="KW-0413">Isomerase</keyword>
<dbReference type="GO" id="GO:0031119">
    <property type="term" value="P:tRNA pseudouridine synthesis"/>
    <property type="evidence" value="ECO:0007669"/>
    <property type="project" value="UniProtKB-UniRule"/>
</dbReference>
<dbReference type="PATRIC" id="fig|880071.3.peg.1156"/>
<dbReference type="HOGENOM" id="CLU_032087_2_0_10"/>
<dbReference type="OrthoDB" id="9802309at2"/>
<name>I4AI36_BERLS</name>
<comment type="catalytic activity">
    <reaction evidence="1 5">
        <text>uridine(55) in tRNA = pseudouridine(55) in tRNA</text>
        <dbReference type="Rhea" id="RHEA:42532"/>
        <dbReference type="Rhea" id="RHEA-COMP:10101"/>
        <dbReference type="Rhea" id="RHEA-COMP:10102"/>
        <dbReference type="ChEBI" id="CHEBI:65314"/>
        <dbReference type="ChEBI" id="CHEBI:65315"/>
        <dbReference type="EC" id="5.4.99.25"/>
    </reaction>
</comment>
<dbReference type="GO" id="GO:1990481">
    <property type="term" value="P:mRNA pseudouridine synthesis"/>
    <property type="evidence" value="ECO:0007669"/>
    <property type="project" value="TreeGrafter"/>
</dbReference>
<dbReference type="HAMAP" id="MF_01080">
    <property type="entry name" value="TruB_bact"/>
    <property type="match status" value="1"/>
</dbReference>
<dbReference type="eggNOG" id="COG0130">
    <property type="taxonomic scope" value="Bacteria"/>
</dbReference>
<evidence type="ECO:0000313" key="8">
    <source>
        <dbReference type="EMBL" id="AFM03621.1"/>
    </source>
</evidence>
<feature type="active site" description="Nucleophile" evidence="5">
    <location>
        <position position="53"/>
    </location>
</feature>
<dbReference type="PANTHER" id="PTHR13767:SF2">
    <property type="entry name" value="PSEUDOURIDYLATE SYNTHASE TRUB1"/>
    <property type="match status" value="1"/>
</dbReference>
<dbReference type="RefSeq" id="WP_014797078.1">
    <property type="nucleotide sequence ID" value="NC_018018.1"/>
</dbReference>
<protein>
    <recommendedName>
        <fullName evidence="5">tRNA pseudouridine synthase B</fullName>
        <ecNumber evidence="5">5.4.99.25</ecNumber>
    </recommendedName>
    <alternativeName>
        <fullName evidence="5">tRNA pseudouridine(55) synthase</fullName>
        <shortName evidence="5">Psi55 synthase</shortName>
    </alternativeName>
    <alternativeName>
        <fullName evidence="5">tRNA pseudouridylate synthase</fullName>
    </alternativeName>
    <alternativeName>
        <fullName evidence="5">tRNA-uridine isomerase</fullName>
    </alternativeName>
</protein>
<organism evidence="8 9">
    <name type="scientific">Bernardetia litoralis (strain ATCC 23117 / DSM 6794 / NBRC 15988 / NCIMB 1366 / Fx l1 / Sio-4)</name>
    <name type="common">Flexibacter litoralis</name>
    <dbReference type="NCBI Taxonomy" id="880071"/>
    <lineage>
        <taxon>Bacteria</taxon>
        <taxon>Pseudomonadati</taxon>
        <taxon>Bacteroidota</taxon>
        <taxon>Cytophagia</taxon>
        <taxon>Cytophagales</taxon>
        <taxon>Bernardetiaceae</taxon>
        <taxon>Bernardetia</taxon>
    </lineage>
</organism>
<evidence type="ECO:0000256" key="4">
    <source>
        <dbReference type="ARBA" id="ARBA00023235"/>
    </source>
</evidence>
<sequence>MQEEQGIFSQGKVILIDKPLTWTSFDVVNKIRYTIKKYEQKKKVKVGHAGTLDPLATGLLILCSGKMTKQIEDFQGQEKEYIAKITFGFTTASYDLESDLENQKDVSALTLEKIETALKDFQGEIDQVPPIFSAVQVNGKRAYKSARQGEKIELKARKVTISELEILDSNLSENEAVISLRIVCSKGTYIRSLAHDLGQKLETGAHLSGLQRTKIGEFKIEDAQSIEQFLEEWKPKEKLD</sequence>
<accession>I4AI36</accession>
<dbReference type="InterPro" id="IPR032819">
    <property type="entry name" value="TruB_C"/>
</dbReference>
<evidence type="ECO:0000256" key="1">
    <source>
        <dbReference type="ARBA" id="ARBA00000385"/>
    </source>
</evidence>
<evidence type="ECO:0000256" key="5">
    <source>
        <dbReference type="HAMAP-Rule" id="MF_01080"/>
    </source>
</evidence>
<dbReference type="GO" id="GO:0160148">
    <property type="term" value="F:tRNA pseudouridine(55) synthase activity"/>
    <property type="evidence" value="ECO:0007669"/>
    <property type="project" value="UniProtKB-EC"/>
</dbReference>
<dbReference type="NCBIfam" id="TIGR00431">
    <property type="entry name" value="TruB"/>
    <property type="match status" value="1"/>
</dbReference>
<evidence type="ECO:0000256" key="2">
    <source>
        <dbReference type="ARBA" id="ARBA00005642"/>
    </source>
</evidence>
<proteinExistence type="inferred from homology"/>
<evidence type="ECO:0000256" key="3">
    <source>
        <dbReference type="ARBA" id="ARBA00022694"/>
    </source>
</evidence>
<dbReference type="GO" id="GO:0003723">
    <property type="term" value="F:RNA binding"/>
    <property type="evidence" value="ECO:0007669"/>
    <property type="project" value="InterPro"/>
</dbReference>
<keyword evidence="3 5" id="KW-0819">tRNA processing</keyword>
<evidence type="ECO:0000259" key="7">
    <source>
        <dbReference type="Pfam" id="PF16198"/>
    </source>
</evidence>
<dbReference type="Proteomes" id="UP000006054">
    <property type="component" value="Chromosome"/>
</dbReference>
<dbReference type="STRING" id="880071.Fleli_1183"/>
<dbReference type="InterPro" id="IPR002501">
    <property type="entry name" value="PsdUridine_synth_N"/>
</dbReference>
<dbReference type="Pfam" id="PF01509">
    <property type="entry name" value="TruB_N"/>
    <property type="match status" value="1"/>
</dbReference>
<feature type="domain" description="tRNA pseudouridylate synthase B C-terminal" evidence="7">
    <location>
        <begin position="191"/>
        <end position="231"/>
    </location>
</feature>
<comment type="function">
    <text evidence="5">Responsible for synthesis of pseudouridine from uracil-55 in the psi GC loop of transfer RNAs.</text>
</comment>